<accession>A0A972G3I9</accession>
<sequence>MESTSAQRTGQTATNRHQAPGKHRRHGAWALRRWFGDRWQLWLARRLPPGPKITLDHSRIFILPSGFGLLWLLLVLVLYLFGTNYQNNLVIGLSILLFSLFNTCIIYSYRNLAGLTLASLPPPQVYAGDTLTFPIHLSSSHSSHELYLRFGANAAHRVPGVTREKVLARVTLVHPRRGPVQPGRLTLASNYPLGLCRAWSHVDLALHHLVFAAPRSQALQLERRQDSDDKSLTQGKSTMGVNEFKGLKSYVIGESLKHVAWKQWAQGRGMLSKEFHQLQGVPLWLELGPLAPNGLEQRLSELAWQVDRLTADGQRFGLSLGQQRFGPGEGAAHRLLCQRAIALYPSDSQDSASAPGSGPGATP</sequence>
<dbReference type="Proteomes" id="UP000737113">
    <property type="component" value="Unassembled WGS sequence"/>
</dbReference>
<name>A0A972G3I9_9GAMM</name>
<keyword evidence="4" id="KW-1185">Reference proteome</keyword>
<proteinExistence type="predicted"/>
<gene>
    <name evidence="3" type="ORF">HC757_01080</name>
</gene>
<dbReference type="PANTHER" id="PTHR34351:SF1">
    <property type="entry name" value="SLR1927 PROTEIN"/>
    <property type="match status" value="1"/>
</dbReference>
<keyword evidence="2" id="KW-1133">Transmembrane helix</keyword>
<keyword evidence="2" id="KW-0472">Membrane</keyword>
<evidence type="ECO:0000256" key="1">
    <source>
        <dbReference type="SAM" id="MobiDB-lite"/>
    </source>
</evidence>
<protein>
    <submittedName>
        <fullName evidence="3">DUF58 domain-containing protein</fullName>
    </submittedName>
</protein>
<evidence type="ECO:0000313" key="4">
    <source>
        <dbReference type="Proteomes" id="UP000737113"/>
    </source>
</evidence>
<organism evidence="3 4">
    <name type="scientific">Shewanella salipaludis</name>
    <dbReference type="NCBI Taxonomy" id="2723052"/>
    <lineage>
        <taxon>Bacteria</taxon>
        <taxon>Pseudomonadati</taxon>
        <taxon>Pseudomonadota</taxon>
        <taxon>Gammaproteobacteria</taxon>
        <taxon>Alteromonadales</taxon>
        <taxon>Shewanellaceae</taxon>
        <taxon>Shewanella</taxon>
    </lineage>
</organism>
<keyword evidence="2" id="KW-0812">Transmembrane</keyword>
<evidence type="ECO:0000256" key="2">
    <source>
        <dbReference type="SAM" id="Phobius"/>
    </source>
</evidence>
<reference evidence="3" key="1">
    <citation type="submission" date="2020-04" db="EMBL/GenBank/DDBJ databases">
        <title>Description of Shewanella salipaludis sp. nov., isolated from a salt marsh.</title>
        <authorList>
            <person name="Park S."/>
            <person name="Yoon J.-H."/>
        </authorList>
    </citation>
    <scope>NUCLEOTIDE SEQUENCE</scope>
    <source>
        <strain evidence="3">SHSM-M6</strain>
    </source>
</reference>
<feature type="transmembrane region" description="Helical" evidence="2">
    <location>
        <begin position="60"/>
        <end position="82"/>
    </location>
</feature>
<comment type="caution">
    <text evidence="3">The sequence shown here is derived from an EMBL/GenBank/DDBJ whole genome shotgun (WGS) entry which is preliminary data.</text>
</comment>
<dbReference type="AlphaFoldDB" id="A0A972G3I9"/>
<feature type="region of interest" description="Disordered" evidence="1">
    <location>
        <begin position="1"/>
        <end position="24"/>
    </location>
</feature>
<dbReference type="EMBL" id="JAAXYH010000001">
    <property type="protein sequence ID" value="NMH63780.1"/>
    <property type="molecule type" value="Genomic_DNA"/>
</dbReference>
<feature type="compositionally biased region" description="Polar residues" evidence="1">
    <location>
        <begin position="1"/>
        <end position="17"/>
    </location>
</feature>
<dbReference type="PANTHER" id="PTHR34351">
    <property type="entry name" value="SLR1927 PROTEIN-RELATED"/>
    <property type="match status" value="1"/>
</dbReference>
<feature type="transmembrane region" description="Helical" evidence="2">
    <location>
        <begin position="88"/>
        <end position="109"/>
    </location>
</feature>
<evidence type="ECO:0000313" key="3">
    <source>
        <dbReference type="EMBL" id="NMH63780.1"/>
    </source>
</evidence>